<accession>A0A370TQD1</accession>
<evidence type="ECO:0000256" key="2">
    <source>
        <dbReference type="ARBA" id="ARBA00010617"/>
    </source>
</evidence>
<dbReference type="GO" id="GO:0020037">
    <property type="term" value="F:heme binding"/>
    <property type="evidence" value="ECO:0007669"/>
    <property type="project" value="InterPro"/>
</dbReference>
<keyword evidence="10" id="KW-1133">Transmembrane helix</keyword>
<dbReference type="PANTHER" id="PTHR24287">
    <property type="entry name" value="P450, PUTATIVE (EUROFUNG)-RELATED"/>
    <property type="match status" value="1"/>
</dbReference>
<evidence type="ECO:0000256" key="5">
    <source>
        <dbReference type="ARBA" id="ARBA00023002"/>
    </source>
</evidence>
<dbReference type="EMBL" id="NPIC01000003">
    <property type="protein sequence ID" value="RDL37722.1"/>
    <property type="molecule type" value="Genomic_DNA"/>
</dbReference>
<organism evidence="11 12">
    <name type="scientific">Venustampulla echinocandica</name>
    <dbReference type="NCBI Taxonomy" id="2656787"/>
    <lineage>
        <taxon>Eukaryota</taxon>
        <taxon>Fungi</taxon>
        <taxon>Dikarya</taxon>
        <taxon>Ascomycota</taxon>
        <taxon>Pezizomycotina</taxon>
        <taxon>Leotiomycetes</taxon>
        <taxon>Helotiales</taxon>
        <taxon>Pleuroascaceae</taxon>
        <taxon>Venustampulla</taxon>
    </lineage>
</organism>
<dbReference type="PRINTS" id="PR01239">
    <property type="entry name" value="EP450IICYP52"/>
</dbReference>
<dbReference type="STRING" id="2656787.A0A370TQD1"/>
<evidence type="ECO:0000256" key="9">
    <source>
        <dbReference type="RuleBase" id="RU000461"/>
    </source>
</evidence>
<feature type="transmembrane region" description="Helical" evidence="10">
    <location>
        <begin position="6"/>
        <end position="30"/>
    </location>
</feature>
<dbReference type="PANTHER" id="PTHR24287:SF1">
    <property type="entry name" value="P450, PUTATIVE (EUROFUNG)-RELATED"/>
    <property type="match status" value="1"/>
</dbReference>
<protein>
    <submittedName>
        <fullName evidence="11">Putative cytochrome P450 52A12</fullName>
    </submittedName>
</protein>
<dbReference type="InterPro" id="IPR047146">
    <property type="entry name" value="Cyt_P450_E_CYP52_fungi"/>
</dbReference>
<evidence type="ECO:0000256" key="3">
    <source>
        <dbReference type="ARBA" id="ARBA00022617"/>
    </source>
</evidence>
<dbReference type="PROSITE" id="PS00086">
    <property type="entry name" value="CYTOCHROME_P450"/>
    <property type="match status" value="1"/>
</dbReference>
<evidence type="ECO:0000256" key="4">
    <source>
        <dbReference type="ARBA" id="ARBA00022723"/>
    </source>
</evidence>
<dbReference type="CDD" id="cd11063">
    <property type="entry name" value="CYP52"/>
    <property type="match status" value="1"/>
</dbReference>
<comment type="cofactor">
    <cofactor evidence="1 8">
        <name>heme</name>
        <dbReference type="ChEBI" id="CHEBI:30413"/>
    </cofactor>
</comment>
<reference evidence="11 12" key="1">
    <citation type="journal article" date="2018" name="IMA Fungus">
        <title>IMA Genome-F 9: Draft genome sequence of Annulohypoxylon stygium, Aspergillus mulundensis, Berkeleyomyces basicola (syn. Thielaviopsis basicola), Ceratocystis smalleyi, two Cercospora beticola strains, Coleophoma cylindrospora, Fusarium fracticaudum, Phialophora cf. hyalina, and Morchella septimelata.</title>
        <authorList>
            <person name="Wingfield B.D."/>
            <person name="Bills G.F."/>
            <person name="Dong Y."/>
            <person name="Huang W."/>
            <person name="Nel W.J."/>
            <person name="Swalarsk-Parry B.S."/>
            <person name="Vaghefi N."/>
            <person name="Wilken P.M."/>
            <person name="An Z."/>
            <person name="de Beer Z.W."/>
            <person name="De Vos L."/>
            <person name="Chen L."/>
            <person name="Duong T.A."/>
            <person name="Gao Y."/>
            <person name="Hammerbacher A."/>
            <person name="Kikkert J.R."/>
            <person name="Li Y."/>
            <person name="Li H."/>
            <person name="Li K."/>
            <person name="Li Q."/>
            <person name="Liu X."/>
            <person name="Ma X."/>
            <person name="Naidoo K."/>
            <person name="Pethybridge S.J."/>
            <person name="Sun J."/>
            <person name="Steenkamp E.T."/>
            <person name="van der Nest M.A."/>
            <person name="van Wyk S."/>
            <person name="Wingfield M.J."/>
            <person name="Xiong C."/>
            <person name="Yue Q."/>
            <person name="Zhang X."/>
        </authorList>
    </citation>
    <scope>NUCLEOTIDE SEQUENCE [LARGE SCALE GENOMIC DNA]</scope>
    <source>
        <strain evidence="11 12">BP 5553</strain>
    </source>
</reference>
<dbReference type="InterPro" id="IPR017972">
    <property type="entry name" value="Cyt_P450_CS"/>
</dbReference>
<proteinExistence type="inferred from homology"/>
<keyword evidence="6 8" id="KW-0408">Iron</keyword>
<dbReference type="AlphaFoldDB" id="A0A370TQD1"/>
<dbReference type="OrthoDB" id="1470350at2759"/>
<keyword evidence="7 9" id="KW-0503">Monooxygenase</keyword>
<dbReference type="InterPro" id="IPR002402">
    <property type="entry name" value="Cyt_P450_E_grp-II"/>
</dbReference>
<dbReference type="Gene3D" id="1.10.630.10">
    <property type="entry name" value="Cytochrome P450"/>
    <property type="match status" value="1"/>
</dbReference>
<dbReference type="SUPFAM" id="SSF48264">
    <property type="entry name" value="Cytochrome P450"/>
    <property type="match status" value="1"/>
</dbReference>
<keyword evidence="10" id="KW-0812">Transmembrane</keyword>
<feature type="binding site" description="axial binding residue" evidence="8">
    <location>
        <position position="461"/>
    </location>
    <ligand>
        <name>heme</name>
        <dbReference type="ChEBI" id="CHEBI:30413"/>
    </ligand>
    <ligandPart>
        <name>Fe</name>
        <dbReference type="ChEBI" id="CHEBI:18248"/>
    </ligandPart>
</feature>
<comment type="caution">
    <text evidence="11">The sequence shown here is derived from an EMBL/GenBank/DDBJ whole genome shotgun (WGS) entry which is preliminary data.</text>
</comment>
<dbReference type="InterPro" id="IPR002974">
    <property type="entry name" value="Cyt_P450_E_CYP52_ascomycetes"/>
</dbReference>
<evidence type="ECO:0000313" key="12">
    <source>
        <dbReference type="Proteomes" id="UP000254866"/>
    </source>
</evidence>
<dbReference type="RefSeq" id="XP_031870378.1">
    <property type="nucleotide sequence ID" value="XM_032013778.1"/>
</dbReference>
<evidence type="ECO:0000256" key="7">
    <source>
        <dbReference type="ARBA" id="ARBA00023033"/>
    </source>
</evidence>
<dbReference type="Pfam" id="PF00067">
    <property type="entry name" value="p450"/>
    <property type="match status" value="1"/>
</dbReference>
<evidence type="ECO:0000256" key="8">
    <source>
        <dbReference type="PIRSR" id="PIRSR602402-1"/>
    </source>
</evidence>
<dbReference type="InterPro" id="IPR036396">
    <property type="entry name" value="Cyt_P450_sf"/>
</dbReference>
<keyword evidence="10" id="KW-0472">Membrane</keyword>
<dbReference type="PRINTS" id="PR00464">
    <property type="entry name" value="EP450II"/>
</dbReference>
<dbReference type="Proteomes" id="UP000254866">
    <property type="component" value="Unassembled WGS sequence"/>
</dbReference>
<keyword evidence="4 8" id="KW-0479">Metal-binding</keyword>
<dbReference type="PRINTS" id="PR00385">
    <property type="entry name" value="P450"/>
</dbReference>
<gene>
    <name evidence="11" type="ORF">BP5553_05155</name>
</gene>
<dbReference type="GeneID" id="43598004"/>
<evidence type="ECO:0000313" key="11">
    <source>
        <dbReference type="EMBL" id="RDL37722.1"/>
    </source>
</evidence>
<dbReference type="GO" id="GO:0016712">
    <property type="term" value="F:oxidoreductase activity, acting on paired donors, with incorporation or reduction of molecular oxygen, reduced flavin or flavoprotein as one donor, and incorporation of one atom of oxygen"/>
    <property type="evidence" value="ECO:0007669"/>
    <property type="project" value="InterPro"/>
</dbReference>
<dbReference type="GO" id="GO:0005506">
    <property type="term" value="F:iron ion binding"/>
    <property type="evidence" value="ECO:0007669"/>
    <property type="project" value="InterPro"/>
</dbReference>
<comment type="similarity">
    <text evidence="2 9">Belongs to the cytochrome P450 family.</text>
</comment>
<keyword evidence="12" id="KW-1185">Reference proteome</keyword>
<dbReference type="InterPro" id="IPR001128">
    <property type="entry name" value="Cyt_P450"/>
</dbReference>
<evidence type="ECO:0000256" key="1">
    <source>
        <dbReference type="ARBA" id="ARBA00001971"/>
    </source>
</evidence>
<keyword evidence="5 9" id="KW-0560">Oxidoreductase</keyword>
<sequence>MGLQILALAGAGIIGALFARLLMSWAVIYYKKTFKYSREHGCELPPKYPQNERFIGYQIIGEGTKAAAEKRVLEMSMGRYDTTGHTYTVAAMGSTIFLTRDPENIKTVLATNFKDFGLGQRIYAFGPLLGHGIFTSDGAHWEHSRALIRPNFNKAHLANFESAETHFQHLVAKVPTDGSTVDLQPLFFNMTLDSATEFLFGQSIDSQLAAEGSESEKFSHAFDYAQVRVQHRNRVGRLASLIPDPEFKAACETVHAFADRYVAKTLKNRDQEKSSLVDMEKVGEKKRYVFLDEVAKETSDPKQLCDEMLNILLAGRDTTAGLLGNVFHCLARHPKVWKKLMAEVDELEGKIPNYETLRDMKYLKFVLNEALRLYPGIPTNARIALKDTILPRGGGPTGTAPVFVPKDSLVVYSTYSMHRRRDIYGDNADEFIPERWAADAPTGPLRPGWGYLPFNGGPRICVGQQYALTEASYTIVRLLQTYGSIENRDGEPWVEGYGLTLCSGNGAKVALKLR</sequence>
<name>A0A370TQD1_9HELO</name>
<evidence type="ECO:0000256" key="10">
    <source>
        <dbReference type="SAM" id="Phobius"/>
    </source>
</evidence>
<keyword evidence="3 8" id="KW-0349">Heme</keyword>
<evidence type="ECO:0000256" key="6">
    <source>
        <dbReference type="ARBA" id="ARBA00023004"/>
    </source>
</evidence>